<name>A0AAD4XGG1_9MAGN</name>
<dbReference type="InterPro" id="IPR036770">
    <property type="entry name" value="Ankyrin_rpt-contain_sf"/>
</dbReference>
<evidence type="ECO:0000313" key="2">
    <source>
        <dbReference type="Proteomes" id="UP001202328"/>
    </source>
</evidence>
<dbReference type="Proteomes" id="UP001202328">
    <property type="component" value="Unassembled WGS sequence"/>
</dbReference>
<dbReference type="Pfam" id="PF12796">
    <property type="entry name" value="Ank_2"/>
    <property type="match status" value="1"/>
</dbReference>
<dbReference type="PANTHER" id="PTHR24121:SF21">
    <property type="entry name" value="ANKYRIN REPEAT FAMILY PROTEIN"/>
    <property type="match status" value="1"/>
</dbReference>
<dbReference type="AlphaFoldDB" id="A0AAD4XGG1"/>
<sequence>MRAALRGEWNDIINFYNLQQVEPSCNNIDLENDNNNVLVCNVTGIPFFTCLLRIMLAAKELVSRTNRMGNTVLHEAARTGIVEMATLILEKELDGGGDQVLISVPNLNGETPIYWAAMYGHKDMWLFLNATASNRGITSTSTTTSMVGPLTTRSIDGSTILHAAVLAKAYGNKYYKLI</sequence>
<dbReference type="Gene3D" id="1.25.40.20">
    <property type="entry name" value="Ankyrin repeat-containing domain"/>
    <property type="match status" value="1"/>
</dbReference>
<reference evidence="1" key="1">
    <citation type="submission" date="2022-04" db="EMBL/GenBank/DDBJ databases">
        <title>A functionally conserved STORR gene fusion in Papaver species that diverged 16.8 million years ago.</title>
        <authorList>
            <person name="Catania T."/>
        </authorList>
    </citation>
    <scope>NUCLEOTIDE SEQUENCE</scope>
    <source>
        <strain evidence="1">S-188037</strain>
    </source>
</reference>
<dbReference type="EMBL" id="JAJJMB010009862">
    <property type="protein sequence ID" value="KAI3911941.1"/>
    <property type="molecule type" value="Genomic_DNA"/>
</dbReference>
<organism evidence="1 2">
    <name type="scientific">Papaver atlanticum</name>
    <dbReference type="NCBI Taxonomy" id="357466"/>
    <lineage>
        <taxon>Eukaryota</taxon>
        <taxon>Viridiplantae</taxon>
        <taxon>Streptophyta</taxon>
        <taxon>Embryophyta</taxon>
        <taxon>Tracheophyta</taxon>
        <taxon>Spermatophyta</taxon>
        <taxon>Magnoliopsida</taxon>
        <taxon>Ranunculales</taxon>
        <taxon>Papaveraceae</taxon>
        <taxon>Papaveroideae</taxon>
        <taxon>Papaver</taxon>
    </lineage>
</organism>
<evidence type="ECO:0000313" key="1">
    <source>
        <dbReference type="EMBL" id="KAI3911941.1"/>
    </source>
</evidence>
<protein>
    <submittedName>
        <fullName evidence="1">Uncharacterized protein</fullName>
    </submittedName>
</protein>
<dbReference type="SUPFAM" id="SSF48403">
    <property type="entry name" value="Ankyrin repeat"/>
    <property type="match status" value="1"/>
</dbReference>
<keyword evidence="2" id="KW-1185">Reference proteome</keyword>
<proteinExistence type="predicted"/>
<gene>
    <name evidence="1" type="ORF">MKW98_010885</name>
</gene>
<accession>A0AAD4XGG1</accession>
<comment type="caution">
    <text evidence="1">The sequence shown here is derived from an EMBL/GenBank/DDBJ whole genome shotgun (WGS) entry which is preliminary data.</text>
</comment>
<dbReference type="PANTHER" id="PTHR24121">
    <property type="entry name" value="NO MECHANORECEPTOR POTENTIAL C, ISOFORM D-RELATED"/>
    <property type="match status" value="1"/>
</dbReference>
<dbReference type="InterPro" id="IPR002110">
    <property type="entry name" value="Ankyrin_rpt"/>
</dbReference>